<sequence>MFHCIRSLFNLPLLSTISWKVWLPCFM</sequence>
<protein>
    <submittedName>
        <fullName evidence="1">Uncharacterized protein</fullName>
    </submittedName>
</protein>
<evidence type="ECO:0000313" key="1">
    <source>
        <dbReference type="EMBL" id="MBX58514.1"/>
    </source>
</evidence>
<accession>A0A2P2PUU2</accession>
<reference evidence="1" key="1">
    <citation type="submission" date="2018-02" db="EMBL/GenBank/DDBJ databases">
        <title>Rhizophora mucronata_Transcriptome.</title>
        <authorList>
            <person name="Meera S.P."/>
            <person name="Sreeshan A."/>
            <person name="Augustine A."/>
        </authorList>
    </citation>
    <scope>NUCLEOTIDE SEQUENCE</scope>
    <source>
        <tissue evidence="1">Leaf</tissue>
    </source>
</reference>
<organism evidence="1">
    <name type="scientific">Rhizophora mucronata</name>
    <name type="common">Asiatic mangrove</name>
    <dbReference type="NCBI Taxonomy" id="61149"/>
    <lineage>
        <taxon>Eukaryota</taxon>
        <taxon>Viridiplantae</taxon>
        <taxon>Streptophyta</taxon>
        <taxon>Embryophyta</taxon>
        <taxon>Tracheophyta</taxon>
        <taxon>Spermatophyta</taxon>
        <taxon>Magnoliopsida</taxon>
        <taxon>eudicotyledons</taxon>
        <taxon>Gunneridae</taxon>
        <taxon>Pentapetalae</taxon>
        <taxon>rosids</taxon>
        <taxon>fabids</taxon>
        <taxon>Malpighiales</taxon>
        <taxon>Rhizophoraceae</taxon>
        <taxon>Rhizophora</taxon>
    </lineage>
</organism>
<proteinExistence type="predicted"/>
<dbReference type="AlphaFoldDB" id="A0A2P2PUU2"/>
<name>A0A2P2PUU2_RHIMU</name>
<dbReference type="EMBL" id="GGEC01078030">
    <property type="protein sequence ID" value="MBX58514.1"/>
    <property type="molecule type" value="Transcribed_RNA"/>
</dbReference>